<feature type="domain" description="Transposase IS4-like" evidence="1">
    <location>
        <begin position="136"/>
        <end position="383"/>
    </location>
</feature>
<dbReference type="AlphaFoldDB" id="A0A0F9ITN0"/>
<evidence type="ECO:0000259" key="1">
    <source>
        <dbReference type="Pfam" id="PF01609"/>
    </source>
</evidence>
<accession>A0A0F9ITN0</accession>
<protein>
    <recommendedName>
        <fullName evidence="4">Transposase InsH N-terminal domain-containing protein</fullName>
    </recommendedName>
</protein>
<gene>
    <name evidence="3" type="ORF">LCGC14_1539360</name>
</gene>
<dbReference type="Pfam" id="PF05598">
    <property type="entry name" value="DUF772"/>
    <property type="match status" value="1"/>
</dbReference>
<feature type="domain" description="Transposase InsH N-terminal" evidence="2">
    <location>
        <begin position="27"/>
        <end position="108"/>
    </location>
</feature>
<dbReference type="EMBL" id="LAZR01011632">
    <property type="protein sequence ID" value="KKM60683.1"/>
    <property type="molecule type" value="Genomic_DNA"/>
</dbReference>
<evidence type="ECO:0000313" key="3">
    <source>
        <dbReference type="EMBL" id="KKM60683.1"/>
    </source>
</evidence>
<dbReference type="GO" id="GO:0006313">
    <property type="term" value="P:DNA transposition"/>
    <property type="evidence" value="ECO:0007669"/>
    <property type="project" value="InterPro"/>
</dbReference>
<dbReference type="InterPro" id="IPR002559">
    <property type="entry name" value="Transposase_11"/>
</dbReference>
<dbReference type="PANTHER" id="PTHR35604">
    <property type="entry name" value="TRANSPOSASE INSH FOR INSERTION SEQUENCE ELEMENT IS5A-RELATED"/>
    <property type="match status" value="1"/>
</dbReference>
<dbReference type="PANTHER" id="PTHR35604:SF2">
    <property type="entry name" value="TRANSPOSASE INSH FOR INSERTION SEQUENCE ELEMENT IS5A-RELATED"/>
    <property type="match status" value="1"/>
</dbReference>
<organism evidence="3">
    <name type="scientific">marine sediment metagenome</name>
    <dbReference type="NCBI Taxonomy" id="412755"/>
    <lineage>
        <taxon>unclassified sequences</taxon>
        <taxon>metagenomes</taxon>
        <taxon>ecological metagenomes</taxon>
    </lineage>
</organism>
<evidence type="ECO:0008006" key="4">
    <source>
        <dbReference type="Google" id="ProtNLM"/>
    </source>
</evidence>
<comment type="caution">
    <text evidence="3">The sequence shown here is derived from an EMBL/GenBank/DDBJ whole genome shotgun (WGS) entry which is preliminary data.</text>
</comment>
<sequence>MTSNYDSTQHDPCQGLAEELDGIFASIPYKDLLRALVSERVRSFSPLGRPGYSLEAMLKGILAGYYLCLKSTADIVRRLQEDSTLALFCGFNSEVPIPHRTSFSRFIKKLRKCQNLVDQCLNVMTSELKSLLPDFGKIVIVDSTPVPSYSNPNRKGKPVSDQEAGWIAKGGSGKNIQWVFGYRLHLAVDAKYELPIGKKQTLAQVQDIQMMIPLLNETKQSLQWFSPDVVMGDKGYDSHNNYEGVVKDFEADPIIPLAAKSKEPPPLVTGSPAAPYCPGGLPLIYRSWDKNQGLQYQCPEKAGKACCPMLFKCPLKIIWVRPIHDYRRFGYRVKRGTEEWKELYHQRVGVERCISRLKETRRLEDHCFRGFERINIHSTLSVLVMQAVALAKAKVGQIEQVRLCGRQID</sequence>
<dbReference type="GO" id="GO:0004803">
    <property type="term" value="F:transposase activity"/>
    <property type="evidence" value="ECO:0007669"/>
    <property type="project" value="InterPro"/>
</dbReference>
<evidence type="ECO:0000259" key="2">
    <source>
        <dbReference type="Pfam" id="PF05598"/>
    </source>
</evidence>
<dbReference type="InterPro" id="IPR008490">
    <property type="entry name" value="Transposase_InsH_N"/>
</dbReference>
<proteinExistence type="predicted"/>
<reference evidence="3" key="1">
    <citation type="journal article" date="2015" name="Nature">
        <title>Complex archaea that bridge the gap between prokaryotes and eukaryotes.</title>
        <authorList>
            <person name="Spang A."/>
            <person name="Saw J.H."/>
            <person name="Jorgensen S.L."/>
            <person name="Zaremba-Niedzwiedzka K."/>
            <person name="Martijn J."/>
            <person name="Lind A.E."/>
            <person name="van Eijk R."/>
            <person name="Schleper C."/>
            <person name="Guy L."/>
            <person name="Ettema T.J."/>
        </authorList>
    </citation>
    <scope>NUCLEOTIDE SEQUENCE</scope>
</reference>
<dbReference type="GO" id="GO:0003677">
    <property type="term" value="F:DNA binding"/>
    <property type="evidence" value="ECO:0007669"/>
    <property type="project" value="InterPro"/>
</dbReference>
<name>A0A0F9ITN0_9ZZZZ</name>
<dbReference type="Pfam" id="PF01609">
    <property type="entry name" value="DDE_Tnp_1"/>
    <property type="match status" value="1"/>
</dbReference>